<dbReference type="InterPro" id="IPR038695">
    <property type="entry name" value="Saro_0823-like_sf"/>
</dbReference>
<keyword evidence="1" id="KW-0732">Signal</keyword>
<protein>
    <submittedName>
        <fullName evidence="3">DUF192 domain-containing protein</fullName>
    </submittedName>
</protein>
<evidence type="ECO:0000256" key="1">
    <source>
        <dbReference type="SAM" id="SignalP"/>
    </source>
</evidence>
<dbReference type="PROSITE" id="PS51257">
    <property type="entry name" value="PROKAR_LIPOPROTEIN"/>
    <property type="match status" value="1"/>
</dbReference>
<dbReference type="STRING" id="450378.GCA_001661675_00253"/>
<evidence type="ECO:0000313" key="2">
    <source>
        <dbReference type="EMBL" id="ARU15054.1"/>
    </source>
</evidence>
<dbReference type="Proteomes" id="UP000515297">
    <property type="component" value="Chromosome"/>
</dbReference>
<dbReference type="EMBL" id="CP019602">
    <property type="protein sequence ID" value="ARU15054.1"/>
    <property type="molecule type" value="Genomic_DNA"/>
</dbReference>
<gene>
    <name evidence="2" type="ORF">A9D14_01260</name>
    <name evidence="3" type="ORF">H4O24_00945</name>
</gene>
<reference evidence="2 4" key="1">
    <citation type="submission" date="2017-01" db="EMBL/GenBank/DDBJ databases">
        <title>Complete genome sequence of esterase-producing bacterium Croceicoccus marinus E4A9.</title>
        <authorList>
            <person name="Wu Y.-H."/>
            <person name="Cheng H."/>
            <person name="Xu L."/>
            <person name="Huo Y.-Y."/>
            <person name="Wang C.-S."/>
            <person name="Xu X.-W."/>
        </authorList>
    </citation>
    <scope>NUCLEOTIDE SEQUENCE [LARGE SCALE GENOMIC DNA]</scope>
    <source>
        <strain evidence="2 4">E4A9</strain>
    </source>
</reference>
<dbReference type="Pfam" id="PF02643">
    <property type="entry name" value="DUF192"/>
    <property type="match status" value="1"/>
</dbReference>
<dbReference type="RefSeq" id="WP_066842280.1">
    <property type="nucleotide sequence ID" value="NZ_CP019602.1"/>
</dbReference>
<dbReference type="PANTHER" id="PTHR37953">
    <property type="entry name" value="UPF0127 PROTEIN MJ1496"/>
    <property type="match status" value="1"/>
</dbReference>
<dbReference type="AlphaFoldDB" id="A0A1Z1F8I7"/>
<keyword evidence="4" id="KW-1185">Reference proteome</keyword>
<dbReference type="Gene3D" id="2.60.120.1140">
    <property type="entry name" value="Protein of unknown function DUF192"/>
    <property type="match status" value="1"/>
</dbReference>
<evidence type="ECO:0000313" key="4">
    <source>
        <dbReference type="Proteomes" id="UP000195807"/>
    </source>
</evidence>
<feature type="chain" id="PRO_5036030724" evidence="1">
    <location>
        <begin position="23"/>
        <end position="173"/>
    </location>
</feature>
<dbReference type="PANTHER" id="PTHR37953:SF1">
    <property type="entry name" value="UPF0127 PROTEIN MJ1496"/>
    <property type="match status" value="1"/>
</dbReference>
<dbReference type="InterPro" id="IPR003795">
    <property type="entry name" value="DUF192"/>
</dbReference>
<organism evidence="2 4">
    <name type="scientific">Croceicoccus marinus</name>
    <dbReference type="NCBI Taxonomy" id="450378"/>
    <lineage>
        <taxon>Bacteria</taxon>
        <taxon>Pseudomonadati</taxon>
        <taxon>Pseudomonadota</taxon>
        <taxon>Alphaproteobacteria</taxon>
        <taxon>Sphingomonadales</taxon>
        <taxon>Erythrobacteraceae</taxon>
        <taxon>Croceicoccus</taxon>
    </lineage>
</organism>
<sequence length="173" mass="17967">MSLRTGIIALSLALGASACTQAETPASTAVAETAAVHPESGLPIVPLTITSGGRDIDFQVEYTTTPQAEMKGLMFRTELGPNEGMIFPNKIMNPGSPPAPRSFYMKNTVIPLDLIFIAPDSTIESIAANAVPYSLDSIESQGPVIAVLEIAGGRAAELGLKPGDSVVWSEPAG</sequence>
<dbReference type="OrthoDB" id="9808290at2"/>
<dbReference type="EMBL" id="CP060052">
    <property type="protein sequence ID" value="QNE05314.1"/>
    <property type="molecule type" value="Genomic_DNA"/>
</dbReference>
<reference evidence="3 5" key="2">
    <citation type="submission" date="2020-08" db="EMBL/GenBank/DDBJ databases">
        <authorList>
            <person name="Liu G."/>
            <person name="Sun C."/>
        </authorList>
    </citation>
    <scope>NUCLEOTIDE SEQUENCE [LARGE SCALE GENOMIC DNA]</scope>
    <source>
        <strain evidence="3 5">OT19</strain>
    </source>
</reference>
<name>A0A1Z1F8I7_9SPHN</name>
<accession>A0A1Z1F8I7</accession>
<evidence type="ECO:0000313" key="5">
    <source>
        <dbReference type="Proteomes" id="UP000515297"/>
    </source>
</evidence>
<proteinExistence type="predicted"/>
<feature type="signal peptide" evidence="1">
    <location>
        <begin position="1"/>
        <end position="22"/>
    </location>
</feature>
<dbReference type="KEGG" id="cman:A9D14_01260"/>
<evidence type="ECO:0000313" key="3">
    <source>
        <dbReference type="EMBL" id="QNE05314.1"/>
    </source>
</evidence>
<dbReference type="Proteomes" id="UP000195807">
    <property type="component" value="Chromosome"/>
</dbReference>